<dbReference type="AlphaFoldDB" id="A0ABD3NJN1"/>
<comment type="caution">
    <text evidence="3">The sequence shown here is derived from an EMBL/GenBank/DDBJ whole genome shotgun (WGS) entry which is preliminary data.</text>
</comment>
<evidence type="ECO:0000313" key="3">
    <source>
        <dbReference type="EMBL" id="KAL3776083.1"/>
    </source>
</evidence>
<gene>
    <name evidence="3" type="ORF">ACHAWO_007367</name>
</gene>
<dbReference type="InterPro" id="IPR050982">
    <property type="entry name" value="Auxin_biosynth/cation_transpt"/>
</dbReference>
<proteinExistence type="predicted"/>
<dbReference type="SUPFAM" id="SSF51905">
    <property type="entry name" value="FAD/NAD(P)-binding domain"/>
    <property type="match status" value="1"/>
</dbReference>
<dbReference type="EMBL" id="JALLPJ020001118">
    <property type="protein sequence ID" value="KAL3776083.1"/>
    <property type="molecule type" value="Genomic_DNA"/>
</dbReference>
<dbReference type="PANTHER" id="PTHR43539:SF23">
    <property type="entry name" value="FAD-DEPENDENT OXIDOREDUCTASE DOMAIN-CONTAINING PROTEIN 2"/>
    <property type="match status" value="1"/>
</dbReference>
<dbReference type="Pfam" id="PF13738">
    <property type="entry name" value="Pyr_redox_3"/>
    <property type="match status" value="1"/>
</dbReference>
<feature type="chain" id="PRO_5044832298" evidence="2">
    <location>
        <begin position="45"/>
        <end position="561"/>
    </location>
</feature>
<protein>
    <submittedName>
        <fullName evidence="3">Uncharacterized protein</fullName>
    </submittedName>
</protein>
<keyword evidence="4" id="KW-1185">Reference proteome</keyword>
<evidence type="ECO:0000256" key="2">
    <source>
        <dbReference type="SAM" id="SignalP"/>
    </source>
</evidence>
<reference evidence="3 4" key="1">
    <citation type="submission" date="2024-10" db="EMBL/GenBank/DDBJ databases">
        <title>Updated reference genomes for cyclostephanoid diatoms.</title>
        <authorList>
            <person name="Roberts W.R."/>
            <person name="Alverson A.J."/>
        </authorList>
    </citation>
    <scope>NUCLEOTIDE SEQUENCE [LARGE SCALE GENOMIC DNA]</scope>
    <source>
        <strain evidence="3 4">AJA010-31</strain>
    </source>
</reference>
<feature type="signal peptide" evidence="2">
    <location>
        <begin position="1"/>
        <end position="44"/>
    </location>
</feature>
<dbReference type="InterPro" id="IPR036188">
    <property type="entry name" value="FAD/NAD-bd_sf"/>
</dbReference>
<name>A0ABD3NJN1_9STRA</name>
<accession>A0ABD3NJN1</accession>
<evidence type="ECO:0000256" key="1">
    <source>
        <dbReference type="ARBA" id="ARBA00023002"/>
    </source>
</evidence>
<keyword evidence="2" id="KW-0732">Signal</keyword>
<keyword evidence="1" id="KW-0560">Oxidoreductase</keyword>
<organism evidence="3 4">
    <name type="scientific">Cyclotella atomus</name>
    <dbReference type="NCBI Taxonomy" id="382360"/>
    <lineage>
        <taxon>Eukaryota</taxon>
        <taxon>Sar</taxon>
        <taxon>Stramenopiles</taxon>
        <taxon>Ochrophyta</taxon>
        <taxon>Bacillariophyta</taxon>
        <taxon>Coscinodiscophyceae</taxon>
        <taxon>Thalassiosirophycidae</taxon>
        <taxon>Stephanodiscales</taxon>
        <taxon>Stephanodiscaceae</taxon>
        <taxon>Cyclotella</taxon>
    </lineage>
</organism>
<dbReference type="PANTHER" id="PTHR43539">
    <property type="entry name" value="FLAVIN-BINDING MONOOXYGENASE-LIKE PROTEIN (AFU_ORTHOLOGUE AFUA_4G09220)"/>
    <property type="match status" value="1"/>
</dbReference>
<dbReference type="Proteomes" id="UP001530400">
    <property type="component" value="Unassembled WGS sequence"/>
</dbReference>
<sequence>MARKIFNWVGLYPNLRSRGSSQRLGSLIILCLLFLHCTNRFTNAAATAEPTCNDNELSCQNKQLTDYLIIGAGGSGIQTALLLKKHGHTFRILEKASTAGSFWTRFPRFQELISVNKHVRNETQRYRYDWHSFLESQLGMWDVSRSYYPNGQEWHEYMNLVVEREGIDVEYGMEVARLDEDGKPCVYLVDGSAVCARYRVFVGTGLVEKDERYLRAMGGVRYSDVTLEMAEGKRVCILGNGNAGFEAAQNIFPVANRVIVVGKRPTRLSSLTKYTGDVRVKFLTTLENFHGKLLDTVVHENLEAHWLTLLKTNPMLQTPGLYGSQLKELGKVLSAATYVAQYQCELLILMVVFARGLLFGFISLIRQRNVIVISRTRYWQRGSVSSVPGKRLKKRFPSYGDLYAAADNPSISYVGWLMHANDFQRGAGGFLSGYRYLIRNLIHHAREIDHGIPYPYLVFNKQQALDHAVRRIQVADDLVVLQDGVVVRDAIVPMESGEFHYYEGVTYKFFQEFMQRQDIIYLYFAWGDGRNAATVFDNVYEYNDTRKLRNIYLHPMVEVNG</sequence>
<dbReference type="Gene3D" id="3.50.50.60">
    <property type="entry name" value="FAD/NAD(P)-binding domain"/>
    <property type="match status" value="2"/>
</dbReference>
<evidence type="ECO:0000313" key="4">
    <source>
        <dbReference type="Proteomes" id="UP001530400"/>
    </source>
</evidence>
<dbReference type="GO" id="GO:0016491">
    <property type="term" value="F:oxidoreductase activity"/>
    <property type="evidence" value="ECO:0007669"/>
    <property type="project" value="UniProtKB-KW"/>
</dbReference>